<proteinExistence type="predicted"/>
<keyword evidence="2" id="KW-1185">Reference proteome</keyword>
<evidence type="ECO:0008006" key="3">
    <source>
        <dbReference type="Google" id="ProtNLM"/>
    </source>
</evidence>
<dbReference type="OrthoDB" id="3203937at2759"/>
<accession>A0A0C2MFS8</accession>
<dbReference type="Proteomes" id="UP000031668">
    <property type="component" value="Unassembled WGS sequence"/>
</dbReference>
<dbReference type="EMBL" id="JWZT01004760">
    <property type="protein sequence ID" value="KII63219.1"/>
    <property type="molecule type" value="Genomic_DNA"/>
</dbReference>
<gene>
    <name evidence="1" type="ORF">RF11_07900</name>
</gene>
<dbReference type="AlphaFoldDB" id="A0A0C2MFS8"/>
<organism evidence="1 2">
    <name type="scientific">Thelohanellus kitauei</name>
    <name type="common">Myxosporean</name>
    <dbReference type="NCBI Taxonomy" id="669202"/>
    <lineage>
        <taxon>Eukaryota</taxon>
        <taxon>Metazoa</taxon>
        <taxon>Cnidaria</taxon>
        <taxon>Myxozoa</taxon>
        <taxon>Myxosporea</taxon>
        <taxon>Bivalvulida</taxon>
        <taxon>Platysporina</taxon>
        <taxon>Myxobolidae</taxon>
        <taxon>Thelohanellus</taxon>
    </lineage>
</organism>
<sequence>MKPFFNDNACCFQQQLSYARGNPVTPPRTGHNDKCSSICKVLKESFTRKEFKSRANLDVRQNCCWMISNISDDRILFIDETGISLHVNPHYGYSPAGLTANNSEPANKGVNISV</sequence>
<comment type="caution">
    <text evidence="1">The sequence shown here is derived from an EMBL/GenBank/DDBJ whole genome shotgun (WGS) entry which is preliminary data.</text>
</comment>
<reference evidence="1 2" key="1">
    <citation type="journal article" date="2014" name="Genome Biol. Evol.">
        <title>The genome of the myxosporean Thelohanellus kitauei shows adaptations to nutrient acquisition within its fish host.</title>
        <authorList>
            <person name="Yang Y."/>
            <person name="Xiong J."/>
            <person name="Zhou Z."/>
            <person name="Huo F."/>
            <person name="Miao W."/>
            <person name="Ran C."/>
            <person name="Liu Y."/>
            <person name="Zhang J."/>
            <person name="Feng J."/>
            <person name="Wang M."/>
            <person name="Wang M."/>
            <person name="Wang L."/>
            <person name="Yao B."/>
        </authorList>
    </citation>
    <scope>NUCLEOTIDE SEQUENCE [LARGE SCALE GENOMIC DNA]</scope>
    <source>
        <strain evidence="1">Wuqing</strain>
    </source>
</reference>
<evidence type="ECO:0000313" key="1">
    <source>
        <dbReference type="EMBL" id="KII63219.1"/>
    </source>
</evidence>
<evidence type="ECO:0000313" key="2">
    <source>
        <dbReference type="Proteomes" id="UP000031668"/>
    </source>
</evidence>
<name>A0A0C2MFS8_THEKT</name>
<protein>
    <recommendedName>
        <fullName evidence="3">Tc1-like transposase DDE domain-containing protein</fullName>
    </recommendedName>
</protein>